<evidence type="ECO:0000313" key="7">
    <source>
        <dbReference type="EMBL" id="OWS72088.1"/>
    </source>
</evidence>
<dbReference type="RefSeq" id="WP_088526991.1">
    <property type="nucleotide sequence ID" value="NZ_NGUO01000005.1"/>
</dbReference>
<evidence type="ECO:0000259" key="6">
    <source>
        <dbReference type="Pfam" id="PF00724"/>
    </source>
</evidence>
<organism evidence="7 8">
    <name type="scientific">Polynucleobacter aenigmaticus</name>
    <dbReference type="NCBI Taxonomy" id="1743164"/>
    <lineage>
        <taxon>Bacteria</taxon>
        <taxon>Pseudomonadati</taxon>
        <taxon>Pseudomonadota</taxon>
        <taxon>Betaproteobacteria</taxon>
        <taxon>Burkholderiales</taxon>
        <taxon>Burkholderiaceae</taxon>
        <taxon>Polynucleobacter</taxon>
    </lineage>
</organism>
<evidence type="ECO:0000256" key="5">
    <source>
        <dbReference type="ARBA" id="ARBA00023002"/>
    </source>
</evidence>
<dbReference type="GO" id="GO:0050661">
    <property type="term" value="F:NADP binding"/>
    <property type="evidence" value="ECO:0007669"/>
    <property type="project" value="InterPro"/>
</dbReference>
<gene>
    <name evidence="7" type="ORF">CBI30_03745</name>
</gene>
<dbReference type="InterPro" id="IPR001155">
    <property type="entry name" value="OxRdtase_FMN_N"/>
</dbReference>
<evidence type="ECO:0000256" key="4">
    <source>
        <dbReference type="ARBA" id="ARBA00022857"/>
    </source>
</evidence>
<dbReference type="Pfam" id="PF00724">
    <property type="entry name" value="Oxidored_FMN"/>
    <property type="match status" value="1"/>
</dbReference>
<feature type="domain" description="NADH:flavin oxidoreductase/NADH oxidase N-terminal" evidence="6">
    <location>
        <begin position="15"/>
        <end position="336"/>
    </location>
</feature>
<comment type="caution">
    <text evidence="7">The sequence shown here is derived from an EMBL/GenBank/DDBJ whole genome shotgun (WGS) entry which is preliminary data.</text>
</comment>
<dbReference type="OrthoDB" id="8985337at2"/>
<evidence type="ECO:0000313" key="8">
    <source>
        <dbReference type="Proteomes" id="UP000198104"/>
    </source>
</evidence>
<keyword evidence="3" id="KW-0288">FMN</keyword>
<dbReference type="CDD" id="cd02932">
    <property type="entry name" value="OYE_YqiM_FMN"/>
    <property type="match status" value="1"/>
</dbReference>
<keyword evidence="2" id="KW-0285">Flavoprotein</keyword>
<dbReference type="PANTHER" id="PTHR43303">
    <property type="entry name" value="NADPH DEHYDROGENASE C23G7.10C-RELATED"/>
    <property type="match status" value="1"/>
</dbReference>
<comment type="cofactor">
    <cofactor evidence="1">
        <name>FMN</name>
        <dbReference type="ChEBI" id="CHEBI:58210"/>
    </cofactor>
</comment>
<name>A0A254Q0S1_9BURK</name>
<reference evidence="7 8" key="1">
    <citation type="submission" date="2017-05" db="EMBL/GenBank/DDBJ databases">
        <title>Polynucleobacter sp. MWH-K35W1 isolated from the permanently anoxic monimolimnion of a meromictic lake.</title>
        <authorList>
            <person name="Hahn M.W."/>
        </authorList>
    </citation>
    <scope>NUCLEOTIDE SEQUENCE [LARGE SCALE GENOMIC DNA]</scope>
    <source>
        <strain evidence="7 8">MWH-K35W1</strain>
    </source>
</reference>
<dbReference type="GO" id="GO:0010181">
    <property type="term" value="F:FMN binding"/>
    <property type="evidence" value="ECO:0007669"/>
    <property type="project" value="InterPro"/>
</dbReference>
<dbReference type="Gene3D" id="3.20.20.70">
    <property type="entry name" value="Aldolase class I"/>
    <property type="match status" value="1"/>
</dbReference>
<keyword evidence="8" id="KW-1185">Reference proteome</keyword>
<dbReference type="SUPFAM" id="SSF51395">
    <property type="entry name" value="FMN-linked oxidoreductases"/>
    <property type="match status" value="1"/>
</dbReference>
<evidence type="ECO:0000256" key="1">
    <source>
        <dbReference type="ARBA" id="ARBA00001917"/>
    </source>
</evidence>
<dbReference type="InterPro" id="IPR044152">
    <property type="entry name" value="YqjM-like"/>
</dbReference>
<dbReference type="GO" id="GO:0003959">
    <property type="term" value="F:NADPH dehydrogenase activity"/>
    <property type="evidence" value="ECO:0007669"/>
    <property type="project" value="InterPro"/>
</dbReference>
<dbReference type="PANTHER" id="PTHR43303:SF4">
    <property type="entry name" value="NADPH DEHYDROGENASE C23G7.10C-RELATED"/>
    <property type="match status" value="1"/>
</dbReference>
<accession>A0A254Q0S1</accession>
<dbReference type="EMBL" id="NGUO01000005">
    <property type="protein sequence ID" value="OWS72088.1"/>
    <property type="molecule type" value="Genomic_DNA"/>
</dbReference>
<proteinExistence type="predicted"/>
<dbReference type="InterPro" id="IPR013785">
    <property type="entry name" value="Aldolase_TIM"/>
</dbReference>
<evidence type="ECO:0000256" key="2">
    <source>
        <dbReference type="ARBA" id="ARBA00022630"/>
    </source>
</evidence>
<dbReference type="AlphaFoldDB" id="A0A254Q0S1"/>
<evidence type="ECO:0000256" key="3">
    <source>
        <dbReference type="ARBA" id="ARBA00022643"/>
    </source>
</evidence>
<dbReference type="Proteomes" id="UP000198104">
    <property type="component" value="Unassembled WGS sequence"/>
</dbReference>
<protein>
    <submittedName>
        <fullName evidence="7">Oxidoreductase</fullName>
    </submittedName>
</protein>
<keyword evidence="5" id="KW-0560">Oxidoreductase</keyword>
<sequence>MSLLFSSYALSSPKGPLTLSNRIVVAPMCQYSAVNGEAQDWHLMHWGNLLNSGAGLFIIEATGVTPEGRITPACLGLWDDATEAALKDKLTRARQLAPAIPVFIQLAHAGRKASSATPWAGGQLLSKEQGGWDAIAPSAIPQLKDERLPHEISKVELKELISAFVAAAQRSTRIGIDGIELHGAHGYLLHQFLSPIANQRTDEYGGSYENRIRFPLELFKAVREAYQGVLGIRISASDWIEGGWTPEETADFASLLKPLGCDFVHISSGGISPLQKIAIGPNYQVPFAKLVKEKSGIPTMTVGLITDPRQAEDILQAGDADLIALARAFLYKPRWGWEAAAALGGTVPSNERYWRCLPREAQAIFGDVKVGQR</sequence>
<keyword evidence="4" id="KW-0521">NADP</keyword>